<organism evidence="2 3">
    <name type="scientific">Tersicoccus solisilvae</name>
    <dbReference type="NCBI Taxonomy" id="1882339"/>
    <lineage>
        <taxon>Bacteria</taxon>
        <taxon>Bacillati</taxon>
        <taxon>Actinomycetota</taxon>
        <taxon>Actinomycetes</taxon>
        <taxon>Micrococcales</taxon>
        <taxon>Micrococcaceae</taxon>
        <taxon>Tersicoccus</taxon>
    </lineage>
</organism>
<proteinExistence type="predicted"/>
<evidence type="ECO:0000313" key="2">
    <source>
        <dbReference type="EMBL" id="GGC84867.1"/>
    </source>
</evidence>
<reference evidence="3" key="1">
    <citation type="journal article" date="2019" name="Int. J. Syst. Evol. Microbiol.">
        <title>The Global Catalogue of Microorganisms (GCM) 10K type strain sequencing project: providing services to taxonomists for standard genome sequencing and annotation.</title>
        <authorList>
            <consortium name="The Broad Institute Genomics Platform"/>
            <consortium name="The Broad Institute Genome Sequencing Center for Infectious Disease"/>
            <person name="Wu L."/>
            <person name="Ma J."/>
        </authorList>
    </citation>
    <scope>NUCLEOTIDE SEQUENCE [LARGE SCALE GENOMIC DNA]</scope>
    <source>
        <strain evidence="3">CGMCC 1.15480</strain>
    </source>
</reference>
<comment type="caution">
    <text evidence="2">The sequence shown here is derived from an EMBL/GenBank/DDBJ whole genome shotgun (WGS) entry which is preliminary data.</text>
</comment>
<dbReference type="Proteomes" id="UP000597761">
    <property type="component" value="Unassembled WGS sequence"/>
</dbReference>
<accession>A0ABQ1P1B2</accession>
<evidence type="ECO:0000256" key="1">
    <source>
        <dbReference type="SAM" id="MobiDB-lite"/>
    </source>
</evidence>
<evidence type="ECO:0000313" key="3">
    <source>
        <dbReference type="Proteomes" id="UP000597761"/>
    </source>
</evidence>
<dbReference type="EMBL" id="BMJI01000003">
    <property type="protein sequence ID" value="GGC84867.1"/>
    <property type="molecule type" value="Genomic_DNA"/>
</dbReference>
<dbReference type="RefSeq" id="WP_188666933.1">
    <property type="nucleotide sequence ID" value="NZ_BMJI01000003.1"/>
</dbReference>
<keyword evidence="3" id="KW-1185">Reference proteome</keyword>
<gene>
    <name evidence="2" type="ORF">GCM10011512_09650</name>
</gene>
<feature type="region of interest" description="Disordered" evidence="1">
    <location>
        <begin position="192"/>
        <end position="219"/>
    </location>
</feature>
<protein>
    <recommendedName>
        <fullName evidence="4">Uracil-DNA glycosylase-like domain-containing protein</fullName>
    </recommendedName>
</protein>
<evidence type="ECO:0008006" key="4">
    <source>
        <dbReference type="Google" id="ProtNLM"/>
    </source>
</evidence>
<sequence length="219" mass="24781">MIKEMTDTMETENAWYTQLREQWKPEHVRLLLIGESAPDDKGDPAARRFFYNDRLTGKDALFRAVVHAELDTPYLDGKTETKERWLEQLRDRGIFLIDLVPYPINAASGTSRAAARRANVADCVARTRALQPDGIIVCHGPSHRLLKPALAEAGLPLLHDEQIPFPLGNWRATFVERYRQAVERLDSTSYEAASDEWDSAGEQTAWDATTADGLDRTTR</sequence>
<name>A0ABQ1P1B2_9MICC</name>